<dbReference type="SMART" id="SM00028">
    <property type="entry name" value="TPR"/>
    <property type="match status" value="5"/>
</dbReference>
<dbReference type="SUPFAM" id="SSF48452">
    <property type="entry name" value="TPR-like"/>
    <property type="match status" value="1"/>
</dbReference>
<proteinExistence type="predicted"/>
<accession>A0A820B3M9</accession>
<gene>
    <name evidence="4" type="ORF">OXD698_LOCUS40022</name>
</gene>
<dbReference type="EMBL" id="CAJOAZ010008527">
    <property type="protein sequence ID" value="CAF4186208.1"/>
    <property type="molecule type" value="Genomic_DNA"/>
</dbReference>
<dbReference type="InterPro" id="IPR019734">
    <property type="entry name" value="TPR_rpt"/>
</dbReference>
<evidence type="ECO:0000256" key="1">
    <source>
        <dbReference type="ARBA" id="ARBA00022737"/>
    </source>
</evidence>
<comment type="caution">
    <text evidence="4">The sequence shown here is derived from an EMBL/GenBank/DDBJ whole genome shotgun (WGS) entry which is preliminary data.</text>
</comment>
<evidence type="ECO:0000256" key="3">
    <source>
        <dbReference type="PROSITE-ProRule" id="PRU00339"/>
    </source>
</evidence>
<evidence type="ECO:0000313" key="4">
    <source>
        <dbReference type="EMBL" id="CAF4186208.1"/>
    </source>
</evidence>
<dbReference type="Pfam" id="PF13181">
    <property type="entry name" value="TPR_8"/>
    <property type="match status" value="1"/>
</dbReference>
<evidence type="ECO:0000256" key="2">
    <source>
        <dbReference type="ARBA" id="ARBA00022803"/>
    </source>
</evidence>
<keyword evidence="2 3" id="KW-0802">TPR repeat</keyword>
<dbReference type="InterPro" id="IPR011990">
    <property type="entry name" value="TPR-like_helical_dom_sf"/>
</dbReference>
<keyword evidence="1" id="KW-0677">Repeat</keyword>
<evidence type="ECO:0000313" key="5">
    <source>
        <dbReference type="Proteomes" id="UP000663844"/>
    </source>
</evidence>
<dbReference type="AlphaFoldDB" id="A0A820B3M9"/>
<protein>
    <recommendedName>
        <fullName evidence="6">Tetratricopeptide repeat protein</fullName>
    </recommendedName>
</protein>
<name>A0A820B3M9_9BILA</name>
<dbReference type="PANTHER" id="PTHR45641">
    <property type="entry name" value="TETRATRICOPEPTIDE REPEAT PROTEIN (AFU_ORTHOLOGUE AFUA_6G03870)"/>
    <property type="match status" value="1"/>
</dbReference>
<sequence length="241" mass="28600">MTVDNLSNISEALMHQNKFVEAFDFEQKALNILKTHCPTDIIKIIESLNQMGYVRRQQGEFNEAYDLFQEALTVYEKNSPSIKSDIPFTLMSLGIIKYNQRKFDESLNYYYRAANMLKEFYCTDYRRITDSLYWVGRNYYKKQSYDRAIEFYEQCYESSLAYELNCLLMREKVLPPNHQDIGKSLNDIGLCYEHLNQHKLAIDYYKRALFVYKQCPLATDDRLTIESKIEELSTEMNQSNI</sequence>
<dbReference type="PANTHER" id="PTHR45641:SF19">
    <property type="entry name" value="NEPHROCYSTIN-3"/>
    <property type="match status" value="1"/>
</dbReference>
<evidence type="ECO:0008006" key="6">
    <source>
        <dbReference type="Google" id="ProtNLM"/>
    </source>
</evidence>
<dbReference type="Gene3D" id="1.25.40.10">
    <property type="entry name" value="Tetratricopeptide repeat domain"/>
    <property type="match status" value="2"/>
</dbReference>
<dbReference type="Pfam" id="PF13424">
    <property type="entry name" value="TPR_12"/>
    <property type="match status" value="1"/>
</dbReference>
<dbReference type="PROSITE" id="PS50005">
    <property type="entry name" value="TPR"/>
    <property type="match status" value="1"/>
</dbReference>
<reference evidence="4" key="1">
    <citation type="submission" date="2021-02" db="EMBL/GenBank/DDBJ databases">
        <authorList>
            <person name="Nowell W R."/>
        </authorList>
    </citation>
    <scope>NUCLEOTIDE SEQUENCE</scope>
</reference>
<organism evidence="4 5">
    <name type="scientific">Adineta steineri</name>
    <dbReference type="NCBI Taxonomy" id="433720"/>
    <lineage>
        <taxon>Eukaryota</taxon>
        <taxon>Metazoa</taxon>
        <taxon>Spiralia</taxon>
        <taxon>Gnathifera</taxon>
        <taxon>Rotifera</taxon>
        <taxon>Eurotatoria</taxon>
        <taxon>Bdelloidea</taxon>
        <taxon>Adinetida</taxon>
        <taxon>Adinetidae</taxon>
        <taxon>Adineta</taxon>
    </lineage>
</organism>
<feature type="repeat" description="TPR" evidence="3">
    <location>
        <begin position="45"/>
        <end position="78"/>
    </location>
</feature>
<dbReference type="Proteomes" id="UP000663844">
    <property type="component" value="Unassembled WGS sequence"/>
</dbReference>
<dbReference type="Pfam" id="PF13374">
    <property type="entry name" value="TPR_10"/>
    <property type="match status" value="1"/>
</dbReference>